<dbReference type="AlphaFoldDB" id="D1CI04"/>
<name>D1CI04_THET1</name>
<evidence type="ECO:0000256" key="2">
    <source>
        <dbReference type="ARBA" id="ARBA00022723"/>
    </source>
</evidence>
<dbReference type="SFLD" id="SFLDG01135">
    <property type="entry name" value="C1.5.6:_HAD__Beta-PGM__Phospha"/>
    <property type="match status" value="1"/>
</dbReference>
<dbReference type="PANTHER" id="PTHR43481:SF4">
    <property type="entry name" value="GLYCEROL-1-PHOSPHATE PHOSPHOHYDROLASE 1-RELATED"/>
    <property type="match status" value="1"/>
</dbReference>
<proteinExistence type="inferred from homology"/>
<evidence type="ECO:0000313" key="4">
    <source>
        <dbReference type="EMBL" id="ACZ43375.1"/>
    </source>
</evidence>
<dbReference type="FunFam" id="3.40.50.1000:FF:000036">
    <property type="entry name" value="HAD family hydrolase"/>
    <property type="match status" value="1"/>
</dbReference>
<dbReference type="SFLD" id="SFLDG01129">
    <property type="entry name" value="C1.5:_HAD__Beta-PGM__Phosphata"/>
    <property type="match status" value="1"/>
</dbReference>
<dbReference type="KEGG" id="ttr:Tter_2485"/>
<gene>
    <name evidence="4" type="ordered locus">Tter_2485</name>
</gene>
<sequence>MADKRLRAVVCDMDGVLVDTEHLWEEMWVRYCSSHGVTWTRQDTLSVQGMNLHEWSSYLSAKLGGELPAAAVAHGVVSGMHEALEDGRVEMLPGVRECLQELAERGVPLAVASSAPKALIQAILEHNGLAQCFRAVTSSEEVPRGKPWPDVYLEAAARLGVAPEECVAVEDSNNGIRAAARAGLLVIALPNRKYPPDQAVLSLARYVADSFWQVKDLILQLLCAAPGSPTFSNQGGQA</sequence>
<organism evidence="4 5">
    <name type="scientific">Thermobaculum terrenum (strain ATCC BAA-798 / CCMEE 7001 / YNP1)</name>
    <dbReference type="NCBI Taxonomy" id="525904"/>
    <lineage>
        <taxon>Bacteria</taxon>
        <taxon>Bacillati</taxon>
        <taxon>Chloroflexota</taxon>
        <taxon>Chloroflexia</taxon>
        <taxon>Candidatus Thermobaculales</taxon>
        <taxon>Candidatus Thermobaculaceae</taxon>
        <taxon>Thermobaculum</taxon>
    </lineage>
</organism>
<dbReference type="RefSeq" id="WP_012876406.1">
    <property type="nucleotide sequence ID" value="NC_013526.1"/>
</dbReference>
<evidence type="ECO:0000256" key="1">
    <source>
        <dbReference type="ARBA" id="ARBA00006171"/>
    </source>
</evidence>
<keyword evidence="5" id="KW-1185">Reference proteome</keyword>
<dbReference type="PRINTS" id="PR00413">
    <property type="entry name" value="HADHALOGNASE"/>
</dbReference>
<dbReference type="GO" id="GO:0050308">
    <property type="term" value="F:sugar-phosphatase activity"/>
    <property type="evidence" value="ECO:0007669"/>
    <property type="project" value="TreeGrafter"/>
</dbReference>
<dbReference type="Gene3D" id="1.10.150.240">
    <property type="entry name" value="Putative phosphatase, domain 2"/>
    <property type="match status" value="1"/>
</dbReference>
<comment type="similarity">
    <text evidence="1">Belongs to the HAD-like hydrolase superfamily. CbbY/CbbZ/Gph/YieH family.</text>
</comment>
<dbReference type="InterPro" id="IPR036412">
    <property type="entry name" value="HAD-like_sf"/>
</dbReference>
<dbReference type="eggNOG" id="COG0637">
    <property type="taxonomic scope" value="Bacteria"/>
</dbReference>
<dbReference type="HOGENOM" id="CLU_045011_13_1_0"/>
<dbReference type="STRING" id="525904.Tter_2485"/>
<dbReference type="InterPro" id="IPR023198">
    <property type="entry name" value="PGP-like_dom2"/>
</dbReference>
<reference evidence="5" key="1">
    <citation type="journal article" date="2010" name="Stand. Genomic Sci.">
        <title>Complete genome sequence of 'Thermobaculum terrenum' type strain (YNP1).</title>
        <authorList>
            <person name="Kiss H."/>
            <person name="Cleland D."/>
            <person name="Lapidus A."/>
            <person name="Lucas S."/>
            <person name="Glavina Del Rio T."/>
            <person name="Nolan M."/>
            <person name="Tice H."/>
            <person name="Han C."/>
            <person name="Goodwin L."/>
            <person name="Pitluck S."/>
            <person name="Liolios K."/>
            <person name="Ivanova N."/>
            <person name="Mavromatis K."/>
            <person name="Ovchinnikova G."/>
            <person name="Pati A."/>
            <person name="Chen A."/>
            <person name="Palaniappan K."/>
            <person name="Land M."/>
            <person name="Hauser L."/>
            <person name="Chang Y."/>
            <person name="Jeffries C."/>
            <person name="Lu M."/>
            <person name="Brettin T."/>
            <person name="Detter J."/>
            <person name="Goker M."/>
            <person name="Tindall B."/>
            <person name="Beck B."/>
            <person name="McDermott T."/>
            <person name="Woyke T."/>
            <person name="Bristow J."/>
            <person name="Eisen J."/>
            <person name="Markowitz V."/>
            <person name="Hugenholtz P."/>
            <person name="Kyrpides N."/>
            <person name="Klenk H."/>
            <person name="Cheng J."/>
        </authorList>
    </citation>
    <scope>NUCLEOTIDE SEQUENCE [LARGE SCALE GENOMIC DNA]</scope>
    <source>
        <strain evidence="5">ATCC BAA-798 / YNP1</strain>
    </source>
</reference>
<dbReference type="InterPro" id="IPR006439">
    <property type="entry name" value="HAD-SF_hydro_IA"/>
</dbReference>
<dbReference type="EMBL" id="CP001826">
    <property type="protein sequence ID" value="ACZ43375.1"/>
    <property type="molecule type" value="Genomic_DNA"/>
</dbReference>
<dbReference type="SFLD" id="SFLDS00003">
    <property type="entry name" value="Haloacid_Dehalogenase"/>
    <property type="match status" value="1"/>
</dbReference>
<accession>D1CI04</accession>
<dbReference type="PANTHER" id="PTHR43481">
    <property type="entry name" value="FRUCTOSE-1-PHOSPHATE PHOSPHATASE"/>
    <property type="match status" value="1"/>
</dbReference>
<protein>
    <submittedName>
        <fullName evidence="4">HAD-superfamily hydrolase, subfamily IA, variant 3</fullName>
    </submittedName>
</protein>
<keyword evidence="3 4" id="KW-0378">Hydrolase</keyword>
<evidence type="ECO:0000256" key="3">
    <source>
        <dbReference type="ARBA" id="ARBA00022801"/>
    </source>
</evidence>
<keyword evidence="2" id="KW-0479">Metal-binding</keyword>
<evidence type="ECO:0000313" key="5">
    <source>
        <dbReference type="Proteomes" id="UP000000323"/>
    </source>
</evidence>
<dbReference type="SUPFAM" id="SSF56784">
    <property type="entry name" value="HAD-like"/>
    <property type="match status" value="1"/>
</dbReference>
<dbReference type="InterPro" id="IPR023214">
    <property type="entry name" value="HAD_sf"/>
</dbReference>
<dbReference type="GO" id="GO:0046872">
    <property type="term" value="F:metal ion binding"/>
    <property type="evidence" value="ECO:0007669"/>
    <property type="project" value="UniProtKB-KW"/>
</dbReference>
<dbReference type="InterPro" id="IPR051806">
    <property type="entry name" value="HAD-like_SPP"/>
</dbReference>
<dbReference type="Proteomes" id="UP000000323">
    <property type="component" value="Chromosome 2"/>
</dbReference>
<dbReference type="Gene3D" id="3.40.50.1000">
    <property type="entry name" value="HAD superfamily/HAD-like"/>
    <property type="match status" value="1"/>
</dbReference>
<dbReference type="Pfam" id="PF00702">
    <property type="entry name" value="Hydrolase"/>
    <property type="match status" value="1"/>
</dbReference>
<dbReference type="NCBIfam" id="TIGR01509">
    <property type="entry name" value="HAD-SF-IA-v3"/>
    <property type="match status" value="1"/>
</dbReference>